<reference evidence="2 3" key="1">
    <citation type="submission" date="2021-03" db="EMBL/GenBank/DDBJ databases">
        <title>Sequencing the genomes of 1000 actinobacteria strains.</title>
        <authorList>
            <person name="Klenk H.-P."/>
        </authorList>
    </citation>
    <scope>NUCLEOTIDE SEQUENCE [LARGE SCALE GENOMIC DNA]</scope>
    <source>
        <strain evidence="2 3">DSM 45256</strain>
    </source>
</reference>
<accession>A0ABS4VZB3</accession>
<organism evidence="2 3">
    <name type="scientific">Pseudonocardia parietis</name>
    <dbReference type="NCBI Taxonomy" id="570936"/>
    <lineage>
        <taxon>Bacteria</taxon>
        <taxon>Bacillati</taxon>
        <taxon>Actinomycetota</taxon>
        <taxon>Actinomycetes</taxon>
        <taxon>Pseudonocardiales</taxon>
        <taxon>Pseudonocardiaceae</taxon>
        <taxon>Pseudonocardia</taxon>
    </lineage>
</organism>
<feature type="region of interest" description="Disordered" evidence="1">
    <location>
        <begin position="1"/>
        <end position="21"/>
    </location>
</feature>
<dbReference type="RefSeq" id="WP_210031069.1">
    <property type="nucleotide sequence ID" value="NZ_JAGINU010000001.1"/>
</dbReference>
<protein>
    <submittedName>
        <fullName evidence="2">Alkaline shock family protein YloU</fullName>
    </submittedName>
</protein>
<evidence type="ECO:0000313" key="2">
    <source>
        <dbReference type="EMBL" id="MBP2369198.1"/>
    </source>
</evidence>
<evidence type="ECO:0000313" key="3">
    <source>
        <dbReference type="Proteomes" id="UP001519295"/>
    </source>
</evidence>
<sequence>MTREAGGTSMGTALAEPEERGALDVDPSVLRKIVEHAADIAPSTRHRTRRVAGLGVGDAGPSAKVVARTADEVDVRLWLTLAYPTPVRAAVAEVRERIAADLLRMTGHRLGRFTVEVDALQSDRASRPETARVR</sequence>
<keyword evidence="3" id="KW-1185">Reference proteome</keyword>
<name>A0ABS4VZB3_9PSEU</name>
<evidence type="ECO:0000256" key="1">
    <source>
        <dbReference type="SAM" id="MobiDB-lite"/>
    </source>
</evidence>
<dbReference type="Proteomes" id="UP001519295">
    <property type="component" value="Unassembled WGS sequence"/>
</dbReference>
<gene>
    <name evidence="2" type="ORF">JOF36_004894</name>
</gene>
<proteinExistence type="predicted"/>
<comment type="caution">
    <text evidence="2">The sequence shown here is derived from an EMBL/GenBank/DDBJ whole genome shotgun (WGS) entry which is preliminary data.</text>
</comment>
<dbReference type="EMBL" id="JAGINU010000001">
    <property type="protein sequence ID" value="MBP2369198.1"/>
    <property type="molecule type" value="Genomic_DNA"/>
</dbReference>